<dbReference type="EC" id="4.2.1.70" evidence="6"/>
<gene>
    <name evidence="6" type="primary">psuG</name>
    <name evidence="7" type="ORF">SAMN05660657_04080</name>
</gene>
<evidence type="ECO:0000256" key="2">
    <source>
        <dbReference type="ARBA" id="ARBA00022801"/>
    </source>
</evidence>
<keyword evidence="8" id="KW-1185">Reference proteome</keyword>
<proteinExistence type="inferred from homology"/>
<feature type="binding site" evidence="6">
    <location>
        <position position="119"/>
    </location>
    <ligand>
        <name>substrate</name>
    </ligand>
</feature>
<protein>
    <recommendedName>
        <fullName evidence="6">Pseudouridine-5'-phosphate glycosidase</fullName>
        <shortName evidence="6">PsiMP glycosidase</shortName>
        <ecNumber evidence="6">4.2.1.70</ecNumber>
    </recommendedName>
</protein>
<accession>A0A1I7C5D3</accession>
<feature type="active site" description="Proton donor" evidence="6">
    <location>
        <position position="38"/>
    </location>
</feature>
<dbReference type="PANTHER" id="PTHR42909">
    <property type="entry name" value="ZGC:136858"/>
    <property type="match status" value="1"/>
</dbReference>
<evidence type="ECO:0000313" key="8">
    <source>
        <dbReference type="Proteomes" id="UP000199546"/>
    </source>
</evidence>
<dbReference type="Gene3D" id="3.40.1790.10">
    <property type="entry name" value="Indigoidine synthase domain"/>
    <property type="match status" value="1"/>
</dbReference>
<comment type="function">
    <text evidence="6">Catalyzes the reversible cleavage of pseudouridine 5'-phosphate (PsiMP) to ribose 5-phosphate and uracil. Functions biologically in the cleavage direction, as part of a pseudouridine degradation pathway.</text>
</comment>
<feature type="binding site" evidence="6">
    <location>
        <position position="99"/>
    </location>
    <ligand>
        <name>substrate</name>
    </ligand>
</feature>
<dbReference type="GO" id="GO:0005737">
    <property type="term" value="C:cytoplasm"/>
    <property type="evidence" value="ECO:0007669"/>
    <property type="project" value="TreeGrafter"/>
</dbReference>
<dbReference type="Pfam" id="PF04227">
    <property type="entry name" value="Indigoidine_A"/>
    <property type="match status" value="1"/>
</dbReference>
<keyword evidence="2 6" id="KW-0378">Hydrolase</keyword>
<keyword evidence="1 6" id="KW-0479">Metal-binding</keyword>
<feature type="active site" description="Nucleophile" evidence="6">
    <location>
        <position position="172"/>
    </location>
</feature>
<dbReference type="STRING" id="1296565.SAMN05660657_04080"/>
<dbReference type="HAMAP" id="MF_01876">
    <property type="entry name" value="PsiMP_glycosidase"/>
    <property type="match status" value="1"/>
</dbReference>
<comment type="subunit">
    <text evidence="6">Homotrimer.</text>
</comment>
<sequence length="317" mass="32078">MPPEAPHTEPRHAAAPPLTLSPEVAEALDTGAPVVALESTLLAHGLPRPDNRAAADDVEAAVRAGGAVPATIAVLDGVPHVGLTAEQVDRVCADPDLAKLGVRDLPVAAALGLSGATTVSSTALLAEAAGIGLFATGGLGGVHRQSADTFDESADLTALSRTSLAVVCAGVKSILDVPATLERLESLSVTVVGYRTRTFPGFYVADGGAQLDWSVESPEQAAAVLAARRELVPGAVVVANPLPADEQLDPGLHDRVIADALAAAETAGVRGKAVTPFVLDHLHRASEGATLAVNVRLVLRNAELAGRIATALAAAAR</sequence>
<dbReference type="GO" id="GO:0046113">
    <property type="term" value="P:nucleobase catabolic process"/>
    <property type="evidence" value="ECO:0007669"/>
    <property type="project" value="UniProtKB-UniRule"/>
</dbReference>
<dbReference type="EMBL" id="FPBA01000018">
    <property type="protein sequence ID" value="SFT94637.1"/>
    <property type="molecule type" value="Genomic_DNA"/>
</dbReference>
<keyword evidence="5 6" id="KW-0326">Glycosidase</keyword>
<dbReference type="Proteomes" id="UP000199546">
    <property type="component" value="Unassembled WGS sequence"/>
</dbReference>
<comment type="catalytic activity">
    <reaction evidence="6">
        <text>D-ribose 5-phosphate + uracil = psi-UMP + H2O</text>
        <dbReference type="Rhea" id="RHEA:18337"/>
        <dbReference type="ChEBI" id="CHEBI:15377"/>
        <dbReference type="ChEBI" id="CHEBI:17568"/>
        <dbReference type="ChEBI" id="CHEBI:58380"/>
        <dbReference type="ChEBI" id="CHEBI:78346"/>
        <dbReference type="EC" id="4.2.1.70"/>
    </reaction>
</comment>
<feature type="binding site" evidence="6">
    <location>
        <position position="151"/>
    </location>
    <ligand>
        <name>Mn(2+)</name>
        <dbReference type="ChEBI" id="CHEBI:29035"/>
    </ligand>
</feature>
<evidence type="ECO:0000256" key="1">
    <source>
        <dbReference type="ARBA" id="ARBA00022723"/>
    </source>
</evidence>
<dbReference type="PANTHER" id="PTHR42909:SF1">
    <property type="entry name" value="CARBOHYDRATE KINASE PFKB DOMAIN-CONTAINING PROTEIN"/>
    <property type="match status" value="1"/>
</dbReference>
<name>A0A1I7C5D3_9ACTN</name>
<evidence type="ECO:0000256" key="6">
    <source>
        <dbReference type="HAMAP-Rule" id="MF_01876"/>
    </source>
</evidence>
<comment type="cofactor">
    <cofactor evidence="6">
        <name>Mn(2+)</name>
        <dbReference type="ChEBI" id="CHEBI:29035"/>
    </cofactor>
    <text evidence="6">Binds 1 Mn(2+) ion per subunit.</text>
</comment>
<evidence type="ECO:0000256" key="5">
    <source>
        <dbReference type="ARBA" id="ARBA00023295"/>
    </source>
</evidence>
<keyword evidence="4 6" id="KW-0456">Lyase</keyword>
<dbReference type="GO" id="GO:0016798">
    <property type="term" value="F:hydrolase activity, acting on glycosyl bonds"/>
    <property type="evidence" value="ECO:0007669"/>
    <property type="project" value="UniProtKB-KW"/>
</dbReference>
<dbReference type="InterPro" id="IPR022830">
    <property type="entry name" value="Indigdn_synthA-like"/>
</dbReference>
<feature type="binding site" evidence="6">
    <location>
        <begin position="153"/>
        <end position="155"/>
    </location>
    <ligand>
        <name>substrate</name>
    </ligand>
</feature>
<evidence type="ECO:0000313" key="7">
    <source>
        <dbReference type="EMBL" id="SFT94637.1"/>
    </source>
</evidence>
<dbReference type="GO" id="GO:0004730">
    <property type="term" value="F:pseudouridylate synthase activity"/>
    <property type="evidence" value="ECO:0007669"/>
    <property type="project" value="UniProtKB-UniRule"/>
</dbReference>
<evidence type="ECO:0000256" key="4">
    <source>
        <dbReference type="ARBA" id="ARBA00023239"/>
    </source>
</evidence>
<organism evidence="7 8">
    <name type="scientific">Geodermatophilus amargosae</name>
    <dbReference type="NCBI Taxonomy" id="1296565"/>
    <lineage>
        <taxon>Bacteria</taxon>
        <taxon>Bacillati</taxon>
        <taxon>Actinomycetota</taxon>
        <taxon>Actinomycetes</taxon>
        <taxon>Geodermatophilales</taxon>
        <taxon>Geodermatophilaceae</taxon>
        <taxon>Geodermatophilus</taxon>
    </lineage>
</organism>
<dbReference type="GO" id="GO:0046872">
    <property type="term" value="F:metal ion binding"/>
    <property type="evidence" value="ECO:0007669"/>
    <property type="project" value="UniProtKB-KW"/>
</dbReference>
<dbReference type="RefSeq" id="WP_217644834.1">
    <property type="nucleotide sequence ID" value="NZ_FPBA01000018.1"/>
</dbReference>
<keyword evidence="3 6" id="KW-0464">Manganese</keyword>
<evidence type="ECO:0000256" key="3">
    <source>
        <dbReference type="ARBA" id="ARBA00023211"/>
    </source>
</evidence>
<comment type="similarity">
    <text evidence="6">Belongs to the pseudouridine-5'-phosphate glycosidase family.</text>
</comment>
<dbReference type="AlphaFoldDB" id="A0A1I7C5D3"/>
<dbReference type="InterPro" id="IPR007342">
    <property type="entry name" value="PsuG"/>
</dbReference>
<dbReference type="SUPFAM" id="SSF110581">
    <property type="entry name" value="Indigoidine synthase A-like"/>
    <property type="match status" value="1"/>
</dbReference>
<reference evidence="8" key="1">
    <citation type="submission" date="2016-10" db="EMBL/GenBank/DDBJ databases">
        <authorList>
            <person name="Varghese N."/>
            <person name="Submissions S."/>
        </authorList>
    </citation>
    <scope>NUCLEOTIDE SEQUENCE [LARGE SCALE GENOMIC DNA]</scope>
    <source>
        <strain evidence="8">DSM 46136</strain>
    </source>
</reference>